<dbReference type="InterPro" id="IPR002213">
    <property type="entry name" value="UDP_glucos_trans"/>
</dbReference>
<evidence type="ECO:0000256" key="4">
    <source>
        <dbReference type="ARBA" id="ARBA00012650"/>
    </source>
</evidence>
<evidence type="ECO:0000256" key="10">
    <source>
        <dbReference type="ARBA" id="ARBA00047886"/>
    </source>
</evidence>
<evidence type="ECO:0000313" key="14">
    <source>
        <dbReference type="EMBL" id="KAK4498251.1"/>
    </source>
</evidence>
<dbReference type="Pfam" id="PF06722">
    <property type="entry name" value="EryCIII-like_C"/>
    <property type="match status" value="1"/>
</dbReference>
<dbReference type="InterPro" id="IPR011993">
    <property type="entry name" value="PH-like_dom_sf"/>
</dbReference>
<dbReference type="InterPro" id="IPR004182">
    <property type="entry name" value="GRAM"/>
</dbReference>
<dbReference type="InterPro" id="IPR048066">
    <property type="entry name" value="ATG26_PH_GRAM1"/>
</dbReference>
<dbReference type="SMART" id="SM00568">
    <property type="entry name" value="GRAM"/>
    <property type="match status" value="2"/>
</dbReference>
<dbReference type="CDD" id="cd03784">
    <property type="entry name" value="GT1_Gtf-like"/>
    <property type="match status" value="1"/>
</dbReference>
<evidence type="ECO:0000256" key="1">
    <source>
        <dbReference type="ARBA" id="ARBA00004170"/>
    </source>
</evidence>
<dbReference type="InterPro" id="IPR050426">
    <property type="entry name" value="Glycosyltransferase_28"/>
</dbReference>
<evidence type="ECO:0000259" key="13">
    <source>
        <dbReference type="PROSITE" id="PS50003"/>
    </source>
</evidence>
<dbReference type="EC" id="2.4.1.173" evidence="4"/>
<feature type="compositionally biased region" description="Basic and acidic residues" evidence="12">
    <location>
        <begin position="1365"/>
        <end position="1379"/>
    </location>
</feature>
<comment type="catalytic activity">
    <reaction evidence="10">
        <text>ergosterol + UDP-alpha-D-glucose = ergosteryl 3-beta-D-glucoside + UDP + H(+)</text>
        <dbReference type="Rhea" id="RHEA:61836"/>
        <dbReference type="ChEBI" id="CHEBI:15378"/>
        <dbReference type="ChEBI" id="CHEBI:16933"/>
        <dbReference type="ChEBI" id="CHEBI:52973"/>
        <dbReference type="ChEBI" id="CHEBI:58223"/>
        <dbReference type="ChEBI" id="CHEBI:58885"/>
    </reaction>
    <physiologicalReaction direction="left-to-right" evidence="10">
        <dbReference type="Rhea" id="RHEA:61837"/>
    </physiologicalReaction>
</comment>
<dbReference type="Pfam" id="PF03033">
    <property type="entry name" value="Glyco_transf_28"/>
    <property type="match status" value="1"/>
</dbReference>
<keyword evidence="7" id="KW-0808">Transferase</keyword>
<comment type="subcellular location">
    <subcellularLocation>
        <location evidence="2">Cytoplasm</location>
    </subcellularLocation>
    <subcellularLocation>
        <location evidence="1">Membrane</location>
        <topology evidence="1">Peripheral membrane protein</topology>
    </subcellularLocation>
</comment>
<feature type="compositionally biased region" description="Basic and acidic residues" evidence="12">
    <location>
        <begin position="59"/>
        <end position="77"/>
    </location>
</feature>
<feature type="region of interest" description="Disordered" evidence="12">
    <location>
        <begin position="420"/>
        <end position="624"/>
    </location>
</feature>
<evidence type="ECO:0000256" key="11">
    <source>
        <dbReference type="ARBA" id="ARBA00049453"/>
    </source>
</evidence>
<feature type="compositionally biased region" description="Basic and acidic residues" evidence="12">
    <location>
        <begin position="110"/>
        <end position="122"/>
    </location>
</feature>
<dbReference type="InterPro" id="IPR010610">
    <property type="entry name" value="EryCIII-like_C"/>
</dbReference>
<dbReference type="CDD" id="cd13215">
    <property type="entry name" value="PH-GRAM1_AGT26"/>
    <property type="match status" value="1"/>
</dbReference>
<name>A0ABR0EAI4_ZASCE</name>
<dbReference type="PROSITE" id="PS50003">
    <property type="entry name" value="PH_DOMAIN"/>
    <property type="match status" value="1"/>
</dbReference>
<protein>
    <recommendedName>
        <fullName evidence="4">sterol 3beta-glucosyltransferase</fullName>
        <ecNumber evidence="4">2.4.1.173</ecNumber>
    </recommendedName>
    <alternativeName>
        <fullName evidence="9">Autophagy-related protein 26</fullName>
    </alternativeName>
</protein>
<evidence type="ECO:0000256" key="12">
    <source>
        <dbReference type="SAM" id="MobiDB-lite"/>
    </source>
</evidence>
<evidence type="ECO:0000256" key="8">
    <source>
        <dbReference type="ARBA" id="ARBA00023136"/>
    </source>
</evidence>
<evidence type="ECO:0000256" key="9">
    <source>
        <dbReference type="ARBA" id="ARBA00029843"/>
    </source>
</evidence>
<proteinExistence type="inferred from homology"/>
<dbReference type="Pfam" id="PF02893">
    <property type="entry name" value="GRAM"/>
    <property type="match status" value="1"/>
</dbReference>
<feature type="compositionally biased region" description="Basic and acidic residues" evidence="12">
    <location>
        <begin position="594"/>
        <end position="608"/>
    </location>
</feature>
<feature type="compositionally biased region" description="Polar residues" evidence="12">
    <location>
        <begin position="434"/>
        <end position="447"/>
    </location>
</feature>
<comment type="caution">
    <text evidence="14">The sequence shown here is derived from an EMBL/GenBank/DDBJ whole genome shotgun (WGS) entry which is preliminary data.</text>
</comment>
<keyword evidence="8" id="KW-0472">Membrane</keyword>
<organism evidence="14 15">
    <name type="scientific">Zasmidium cellare</name>
    <name type="common">Wine cellar mold</name>
    <name type="synonym">Racodium cellare</name>
    <dbReference type="NCBI Taxonomy" id="395010"/>
    <lineage>
        <taxon>Eukaryota</taxon>
        <taxon>Fungi</taxon>
        <taxon>Dikarya</taxon>
        <taxon>Ascomycota</taxon>
        <taxon>Pezizomycotina</taxon>
        <taxon>Dothideomycetes</taxon>
        <taxon>Dothideomycetidae</taxon>
        <taxon>Mycosphaerellales</taxon>
        <taxon>Mycosphaerellaceae</taxon>
        <taxon>Zasmidium</taxon>
    </lineage>
</organism>
<dbReference type="Gene3D" id="3.40.50.2000">
    <property type="entry name" value="Glycogen Phosphorylase B"/>
    <property type="match status" value="2"/>
</dbReference>
<evidence type="ECO:0000256" key="7">
    <source>
        <dbReference type="ARBA" id="ARBA00022679"/>
    </source>
</evidence>
<dbReference type="PANTHER" id="PTHR48050:SF25">
    <property type="entry name" value="STEROL 3-BETA-GLUCOSYLTRANSFERASE"/>
    <property type="match status" value="1"/>
</dbReference>
<feature type="region of interest" description="Disordered" evidence="12">
    <location>
        <begin position="38"/>
        <end position="150"/>
    </location>
</feature>
<evidence type="ECO:0000256" key="3">
    <source>
        <dbReference type="ARBA" id="ARBA00006962"/>
    </source>
</evidence>
<dbReference type="CDD" id="cd13216">
    <property type="entry name" value="PH-GRAM2_AGT26"/>
    <property type="match status" value="1"/>
</dbReference>
<dbReference type="InterPro" id="IPR001849">
    <property type="entry name" value="PH_domain"/>
</dbReference>
<evidence type="ECO:0000256" key="5">
    <source>
        <dbReference type="ARBA" id="ARBA00022490"/>
    </source>
</evidence>
<dbReference type="Proteomes" id="UP001305779">
    <property type="component" value="Unassembled WGS sequence"/>
</dbReference>
<keyword evidence="15" id="KW-1185">Reference proteome</keyword>
<feature type="compositionally biased region" description="Low complexity" evidence="12">
    <location>
        <begin position="479"/>
        <end position="496"/>
    </location>
</feature>
<accession>A0ABR0EAI4</accession>
<feature type="domain" description="PH" evidence="13">
    <location>
        <begin position="247"/>
        <end position="345"/>
    </location>
</feature>
<dbReference type="SUPFAM" id="SSF53756">
    <property type="entry name" value="UDP-Glycosyltransferase/glycogen phosphorylase"/>
    <property type="match status" value="1"/>
</dbReference>
<feature type="region of interest" description="Disordered" evidence="12">
    <location>
        <begin position="1348"/>
        <end position="1379"/>
    </location>
</feature>
<dbReference type="PANTHER" id="PTHR48050">
    <property type="entry name" value="STEROL 3-BETA-GLUCOSYLTRANSFERASE"/>
    <property type="match status" value="1"/>
</dbReference>
<reference evidence="14 15" key="1">
    <citation type="journal article" date="2023" name="G3 (Bethesda)">
        <title>A chromosome-level genome assembly of Zasmidium syzygii isolated from banana leaves.</title>
        <authorList>
            <person name="van Westerhoven A.C."/>
            <person name="Mehrabi R."/>
            <person name="Talebi R."/>
            <person name="Steentjes M.B.F."/>
            <person name="Corcolon B."/>
            <person name="Chong P.A."/>
            <person name="Kema G.H.J."/>
            <person name="Seidl M.F."/>
        </authorList>
    </citation>
    <scope>NUCLEOTIDE SEQUENCE [LARGE SCALE GENOMIC DNA]</scope>
    <source>
        <strain evidence="14 15">P124</strain>
    </source>
</reference>
<feature type="compositionally biased region" description="Basic and acidic residues" evidence="12">
    <location>
        <begin position="1"/>
        <end position="11"/>
    </location>
</feature>
<dbReference type="InterPro" id="IPR048065">
    <property type="entry name" value="ATG26_PH_GRAM2"/>
</dbReference>
<evidence type="ECO:0000256" key="2">
    <source>
        <dbReference type="ARBA" id="ARBA00004496"/>
    </source>
</evidence>
<dbReference type="SMART" id="SM00233">
    <property type="entry name" value="PH"/>
    <property type="match status" value="1"/>
</dbReference>
<dbReference type="Gene3D" id="2.30.29.30">
    <property type="entry name" value="Pleckstrin-homology domain (PH domain)/Phosphotyrosine-binding domain (PTB)"/>
    <property type="match status" value="2"/>
</dbReference>
<feature type="region of interest" description="Disordered" evidence="12">
    <location>
        <begin position="1"/>
        <end position="24"/>
    </location>
</feature>
<comment type="catalytic activity">
    <reaction evidence="11">
        <text>a sterol + UDP-alpha-D-glucose = a sterol 3-beta-D-glucoside + UDP + H(+)</text>
        <dbReference type="Rhea" id="RHEA:22724"/>
        <dbReference type="ChEBI" id="CHEBI:15378"/>
        <dbReference type="ChEBI" id="CHEBI:15889"/>
        <dbReference type="ChEBI" id="CHEBI:37424"/>
        <dbReference type="ChEBI" id="CHEBI:58223"/>
        <dbReference type="ChEBI" id="CHEBI:58885"/>
        <dbReference type="EC" id="2.4.1.173"/>
    </reaction>
    <physiologicalReaction direction="left-to-right" evidence="11">
        <dbReference type="Rhea" id="RHEA:22725"/>
    </physiologicalReaction>
</comment>
<dbReference type="SUPFAM" id="SSF50729">
    <property type="entry name" value="PH domain-like"/>
    <property type="match status" value="1"/>
</dbReference>
<feature type="compositionally biased region" description="Polar residues" evidence="12">
    <location>
        <begin position="523"/>
        <end position="537"/>
    </location>
</feature>
<feature type="region of interest" description="Disordered" evidence="12">
    <location>
        <begin position="166"/>
        <end position="189"/>
    </location>
</feature>
<keyword evidence="5" id="KW-0963">Cytoplasm</keyword>
<feature type="compositionally biased region" description="Basic and acidic residues" evidence="12">
    <location>
        <begin position="174"/>
        <end position="189"/>
    </location>
</feature>
<dbReference type="Pfam" id="PF00169">
    <property type="entry name" value="PH"/>
    <property type="match status" value="1"/>
</dbReference>
<dbReference type="EMBL" id="JAXOVC010000008">
    <property type="protein sequence ID" value="KAK4498251.1"/>
    <property type="molecule type" value="Genomic_DNA"/>
</dbReference>
<evidence type="ECO:0000256" key="6">
    <source>
        <dbReference type="ARBA" id="ARBA00022676"/>
    </source>
</evidence>
<feature type="compositionally biased region" description="Low complexity" evidence="12">
    <location>
        <begin position="512"/>
        <end position="522"/>
    </location>
</feature>
<keyword evidence="6" id="KW-0328">Glycosyltransferase</keyword>
<feature type="compositionally biased region" description="Polar residues" evidence="12">
    <location>
        <begin position="465"/>
        <end position="474"/>
    </location>
</feature>
<gene>
    <name evidence="14" type="ORF">PRZ48_010908</name>
</gene>
<sequence length="1379" mass="153620">MALPERFKADDDNSGDDGTGVDNANFAHQSMYGMIAAQSGGANFPGWFQHDSGSESEGNEDKPGASKRSGDKKKSSEKITQASGSKDKRNDQSSTKKRGQSKLVQGLLKPIKEKDVSQHEDPMTQSQLLPPRDDQHSQEAEEDIPAQTDAPVLDRKLQAMAMADIGLPDISSGSKDEEEKEYGESAKEQTTKSLSEVVADIFQFEEPEDVVSEHPCWYTQNVLLQGFMYITEKHVCFFSYLHQKTNTVLKQGHIGKQSKHGYRYHRYWFILKGDSFSYYKSSSDPYNPQGLVDLRYAISAEVSTPEKGREATDFTITAPDRVYYYRADDPSSAKEWVKQLQKVIFRSHNNGDSVKLSIPLQNIDDVKETNVFDMATTIQLDVLAGDETFAVDEYLFTFFKRGEDVLNVLKGMTDGNSAKKAVAEDGGLSPVRQMRSSDTQLRSPTRQGQKDTRQTLSPLAAAGAASTQKGSQRGRTAPRSSASIDMRSSRSGSISSQNERGKGPQSPRMAESSESFVTSSSTLDDSTNPDMSASQMLTDDAMFQRPTLSMQRPRSPFPDRTAERLREESPQSSSRESSAERIQPPPRQATQQSLDKDRPQVHRQESNESGRTIAGDGKGKARPINIMAPGSLVRGISMPFQHAKTVADVVRSSSKRMGSYLSSSPKTYITNFSEAIAGGKRYYTDSGRVAPDDSIQDPDQEKEVTEHEQSFRKHFALPDTENLIAVFYCYLHKTIPVYGKIYIGTTKFCFRSLIYGVGTKIIIPHTQISNVKKQSGFRWGYPAMVLIIKGHEDLFFDFPTNDLRSDAEAVVRSVLPDPSRQAVESTILTPDESHDAAAAAAENDLLRGVRKDECADDDFQLPEDLRDTAPPIQFGDPAKAKRDIKPKKSLRIVCVTIGSRGDVQPFIALCKGLIAEGHRPKIATHAEFRPWVEKHGIDFAEIAGDPAELMRICVENGMFTPSFIFEANSTYRGWLDMLCQTGWAACQDAEMIIESPVAMVGIHIAEALEVPYFRAFTMPWTKTKTYPHAFALHSSKRGGMYNWATYTIFENVLWSWPSWQINQWRRSVLKLPSTSLRRLQVDEIPFLYNVSPSVFIPPLDFCEWHNVTGYWFLDEGTDYQPPEDLAKFIKKARDDGQKIVYIGFGSVVVSDARLLTEHIVEAVLKADVRCILSKGWSDRLNKANANQIPIELPDSIYSITSVPHDWLFKQIDAAVHHGGAGTTGASLRAGIPTLIKPFFGDQNFWASRVEDLGVGMHLKKVTAHQLSKALWLATNDERMRKQASLLGEAIRAENGVDTAIYTLYSNLARAKDLIKKRNVAGEGAEDVEENWTFIDGDSLELEPVDNEEGVQRVGGEEEAAEETVVENRKLEKAGRKAGT</sequence>
<feature type="compositionally biased region" description="Basic and acidic residues" evidence="12">
    <location>
        <begin position="560"/>
        <end position="569"/>
    </location>
</feature>
<dbReference type="InterPro" id="IPR004276">
    <property type="entry name" value="GlycoTrans_28_N"/>
</dbReference>
<comment type="similarity">
    <text evidence="3">Belongs to the glycosyltransferase 28 family.</text>
</comment>
<evidence type="ECO:0000313" key="15">
    <source>
        <dbReference type="Proteomes" id="UP001305779"/>
    </source>
</evidence>